<evidence type="ECO:0000256" key="2">
    <source>
        <dbReference type="SAM" id="Phobius"/>
    </source>
</evidence>
<sequence>MTERDDAPSLAPRETDGPAGSRPNRRFALWAAAALIVPTLLLALFVKFAFFGEGFHAVAAVILGVGATIGLAVALMGLTFHSNRSGHDKQIDD</sequence>
<keyword evidence="2" id="KW-0812">Transmembrane</keyword>
<dbReference type="STRING" id="314260.PB2503_02302"/>
<proteinExistence type="predicted"/>
<gene>
    <name evidence="3" type="ordered locus">PB2503_02302</name>
</gene>
<dbReference type="OrthoDB" id="7632567at2"/>
<keyword evidence="2" id="KW-0472">Membrane</keyword>
<dbReference type="HOGENOM" id="CLU_2396940_0_0_5"/>
<feature type="region of interest" description="Disordered" evidence="1">
    <location>
        <begin position="1"/>
        <end position="22"/>
    </location>
</feature>
<dbReference type="EMBL" id="CP002156">
    <property type="protein sequence ID" value="ADM08538.1"/>
    <property type="molecule type" value="Genomic_DNA"/>
</dbReference>
<feature type="transmembrane region" description="Helical" evidence="2">
    <location>
        <begin position="27"/>
        <end position="51"/>
    </location>
</feature>
<protein>
    <submittedName>
        <fullName evidence="3">Uncharacterized protein</fullName>
    </submittedName>
</protein>
<dbReference type="AlphaFoldDB" id="E0TCA5"/>
<name>E0TCA5_PARBH</name>
<dbReference type="KEGG" id="pbr:PB2503_02302"/>
<evidence type="ECO:0000313" key="3">
    <source>
        <dbReference type="EMBL" id="ADM08538.1"/>
    </source>
</evidence>
<reference evidence="3 4" key="2">
    <citation type="journal article" date="2011" name="J. Bacteriol.">
        <title>Complete genome sequence of strain HTCC2503T of Parvularcula bermudensis, the type species of the order "Parvularculales" in the class Alphaproteobacteria.</title>
        <authorList>
            <person name="Oh H.M."/>
            <person name="Kang I."/>
            <person name="Vergin K.L."/>
            <person name="Kang D."/>
            <person name="Rhee K.H."/>
            <person name="Giovannoni S.J."/>
            <person name="Cho J.C."/>
        </authorList>
    </citation>
    <scope>NUCLEOTIDE SEQUENCE [LARGE SCALE GENOMIC DNA]</scope>
    <source>
        <strain evidence="4">ATCC BAA-594 / HTCC2503 / KCTC 12087</strain>
    </source>
</reference>
<dbReference type="RefSeq" id="WP_013299512.1">
    <property type="nucleotide sequence ID" value="NC_014414.1"/>
</dbReference>
<evidence type="ECO:0000256" key="1">
    <source>
        <dbReference type="SAM" id="MobiDB-lite"/>
    </source>
</evidence>
<reference evidence="4" key="1">
    <citation type="submission" date="2010-08" db="EMBL/GenBank/DDBJ databases">
        <title>Genome sequence of Parvularcula bermudensis HTCC2503.</title>
        <authorList>
            <person name="Kang D.-M."/>
            <person name="Oh H.-M."/>
            <person name="Cho J.-C."/>
        </authorList>
    </citation>
    <scope>NUCLEOTIDE SEQUENCE [LARGE SCALE GENOMIC DNA]</scope>
    <source>
        <strain evidence="4">ATCC BAA-594 / HTCC2503 / KCTC 12087</strain>
    </source>
</reference>
<organism evidence="3 4">
    <name type="scientific">Parvularcula bermudensis (strain ATCC BAA-594 / HTCC2503 / KCTC 12087)</name>
    <dbReference type="NCBI Taxonomy" id="314260"/>
    <lineage>
        <taxon>Bacteria</taxon>
        <taxon>Pseudomonadati</taxon>
        <taxon>Pseudomonadota</taxon>
        <taxon>Alphaproteobacteria</taxon>
        <taxon>Parvularculales</taxon>
        <taxon>Parvularculaceae</taxon>
        <taxon>Parvularcula</taxon>
    </lineage>
</organism>
<keyword evidence="4" id="KW-1185">Reference proteome</keyword>
<keyword evidence="2" id="KW-1133">Transmembrane helix</keyword>
<feature type="transmembrane region" description="Helical" evidence="2">
    <location>
        <begin position="57"/>
        <end position="80"/>
    </location>
</feature>
<dbReference type="Proteomes" id="UP000001302">
    <property type="component" value="Chromosome"/>
</dbReference>
<evidence type="ECO:0000313" key="4">
    <source>
        <dbReference type="Proteomes" id="UP000001302"/>
    </source>
</evidence>
<accession>E0TCA5</accession>